<dbReference type="EMBL" id="JBHSDU010000010">
    <property type="protein sequence ID" value="MFC4311695.1"/>
    <property type="molecule type" value="Genomic_DNA"/>
</dbReference>
<accession>A0ABV8SX74</accession>
<evidence type="ECO:0000313" key="2">
    <source>
        <dbReference type="Proteomes" id="UP001595904"/>
    </source>
</evidence>
<dbReference type="Proteomes" id="UP001595904">
    <property type="component" value="Unassembled WGS sequence"/>
</dbReference>
<name>A0ABV8SX74_9GAMM</name>
<evidence type="ECO:0000313" key="1">
    <source>
        <dbReference type="EMBL" id="MFC4311695.1"/>
    </source>
</evidence>
<sequence>MNPLFGGKCARFLPWLNAERGEKLGRAGLGNEQRSIYSKLI</sequence>
<keyword evidence="2" id="KW-1185">Reference proteome</keyword>
<dbReference type="RefSeq" id="WP_380600460.1">
    <property type="nucleotide sequence ID" value="NZ_JBHSDU010000010.1"/>
</dbReference>
<protein>
    <submittedName>
        <fullName evidence="1">Uncharacterized protein</fullName>
    </submittedName>
</protein>
<proteinExistence type="predicted"/>
<gene>
    <name evidence="1" type="ORF">ACFPN2_21600</name>
</gene>
<reference evidence="2" key="1">
    <citation type="journal article" date="2019" name="Int. J. Syst. Evol. Microbiol.">
        <title>The Global Catalogue of Microorganisms (GCM) 10K type strain sequencing project: providing services to taxonomists for standard genome sequencing and annotation.</title>
        <authorList>
            <consortium name="The Broad Institute Genomics Platform"/>
            <consortium name="The Broad Institute Genome Sequencing Center for Infectious Disease"/>
            <person name="Wu L."/>
            <person name="Ma J."/>
        </authorList>
    </citation>
    <scope>NUCLEOTIDE SEQUENCE [LARGE SCALE GENOMIC DNA]</scope>
    <source>
        <strain evidence="2">CGMCC 1.10759</strain>
    </source>
</reference>
<organism evidence="1 2">
    <name type="scientific">Steroidobacter flavus</name>
    <dbReference type="NCBI Taxonomy" id="1842136"/>
    <lineage>
        <taxon>Bacteria</taxon>
        <taxon>Pseudomonadati</taxon>
        <taxon>Pseudomonadota</taxon>
        <taxon>Gammaproteobacteria</taxon>
        <taxon>Steroidobacterales</taxon>
        <taxon>Steroidobacteraceae</taxon>
        <taxon>Steroidobacter</taxon>
    </lineage>
</organism>
<comment type="caution">
    <text evidence="1">The sequence shown here is derived from an EMBL/GenBank/DDBJ whole genome shotgun (WGS) entry which is preliminary data.</text>
</comment>